<evidence type="ECO:0000313" key="1">
    <source>
        <dbReference type="EMBL" id="OYP56889.1"/>
    </source>
</evidence>
<dbReference type="Proteomes" id="UP000216189">
    <property type="component" value="Unassembled WGS sequence"/>
</dbReference>
<name>A0ABX4ELB0_SEGBR</name>
<comment type="caution">
    <text evidence="1">The sequence shown here is derived from an EMBL/GenBank/DDBJ whole genome shotgun (WGS) entry which is preliminary data.</text>
</comment>
<accession>A0ABX4ELB0</accession>
<gene>
    <name evidence="1" type="ORF">CIK91_01380</name>
</gene>
<keyword evidence="2" id="KW-1185">Reference proteome</keyword>
<organism evidence="1 2">
    <name type="scientific">Segatella bryantii</name>
    <name type="common">Prevotella bryantii</name>
    <dbReference type="NCBI Taxonomy" id="77095"/>
    <lineage>
        <taxon>Bacteria</taxon>
        <taxon>Pseudomonadati</taxon>
        <taxon>Bacteroidota</taxon>
        <taxon>Bacteroidia</taxon>
        <taxon>Bacteroidales</taxon>
        <taxon>Prevotellaceae</taxon>
        <taxon>Segatella</taxon>
    </lineage>
</organism>
<protein>
    <submittedName>
        <fullName evidence="1">Uncharacterized protein</fullName>
    </submittedName>
</protein>
<sequence length="129" mass="14695">MGNANLFKGFTRLKIQDNATLAKQTNTDVRSIVRVSIKVPVRKYSSTHAITSEKSRIKKKSFHSIFVIRYNIIFIPDHCGTICPFTTLYLPAGNDCTYCIKFVIECPLLHSNDLSIQSQEYDKKIPKNP</sequence>
<evidence type="ECO:0000313" key="2">
    <source>
        <dbReference type="Proteomes" id="UP000216189"/>
    </source>
</evidence>
<proteinExistence type="predicted"/>
<reference evidence="1 2" key="1">
    <citation type="submission" date="2017-08" db="EMBL/GenBank/DDBJ databases">
        <title>Comparative genomics of non-oral Prevotella species.</title>
        <authorList>
            <person name="Accetto T."/>
            <person name="Nograsek B."/>
            <person name="Avgustin G."/>
        </authorList>
    </citation>
    <scope>NUCLEOTIDE SEQUENCE [LARGE SCALE GENOMIC DNA]</scope>
    <source>
        <strain evidence="1 2">TC1-1</strain>
    </source>
</reference>
<dbReference type="EMBL" id="NPJF01000015">
    <property type="protein sequence ID" value="OYP56889.1"/>
    <property type="molecule type" value="Genomic_DNA"/>
</dbReference>